<keyword evidence="7" id="KW-1133">Transmembrane helix</keyword>
<feature type="domain" description="HAMP" evidence="9">
    <location>
        <begin position="218"/>
        <end position="271"/>
    </location>
</feature>
<dbReference type="SUPFAM" id="SSF58104">
    <property type="entry name" value="Methyl-accepting chemotaxis protein (MCP) signaling domain"/>
    <property type="match status" value="1"/>
</dbReference>
<keyword evidence="3 7" id="KW-0472">Membrane</keyword>
<dbReference type="GO" id="GO:0005886">
    <property type="term" value="C:plasma membrane"/>
    <property type="evidence" value="ECO:0007669"/>
    <property type="project" value="UniProtKB-SubCell"/>
</dbReference>
<dbReference type="Pfam" id="PF00015">
    <property type="entry name" value="MCPsignal"/>
    <property type="match status" value="1"/>
</dbReference>
<feature type="transmembrane region" description="Helical" evidence="7">
    <location>
        <begin position="197"/>
        <end position="217"/>
    </location>
</feature>
<sequence length="576" mass="63680">MKHWSIRIKLGMLFFLPVIILIILFIANMLLNQQSFNHLKTLLYDKVYTAQTSLIEADRDLYQANLALIHMLESTNDQKFEIAKASYEENIEQVTRRVQTARQLLQDADVFTTLLHEQSGQTMEQNFDRFNENFALWQSQITPAIQRMGKATIATEQTDALFEITRNHLDEIEQLIDTNAQQSMENLNDENKLKNSVIIVALIVMLIVIVSIGSLVIKKIIGVILTIMRETEQIASGHLSEEAIQLDRRDELGKLAHSVNMMKENLRTLVQSVDNAAEEVVETSNVVSAVVEETTVSIENITNAIHDMAKGASQGAIDAETTNEKVQEVSHQVKHVSEVAASMLAQSNEATAASEEGMKQVTQLRDTANASTKVLADVHAVMSELLAKVTSIGTVIDVISSIAAQTNLLALNASIEAARAGEHGKGFAVVADEVRKLAEESANATTQIHQMIQLMLKESTNASDALKQTQMITNQQEQVTLETEQAFKTIHQSIDTIQHSISEVSQGMYNITKLQNDTATAIESMTAITEQTAATTEEVSASADEQQRAIESVARSADELQTLSKELKNILSTFSY</sequence>
<feature type="transmembrane region" description="Helical" evidence="7">
    <location>
        <begin position="12"/>
        <end position="31"/>
    </location>
</feature>
<dbReference type="Pfam" id="PF00672">
    <property type="entry name" value="HAMP"/>
    <property type="match status" value="1"/>
</dbReference>
<dbReference type="GO" id="GO:0004888">
    <property type="term" value="F:transmembrane signaling receptor activity"/>
    <property type="evidence" value="ECO:0007669"/>
    <property type="project" value="InterPro"/>
</dbReference>
<evidence type="ECO:0000256" key="6">
    <source>
        <dbReference type="PROSITE-ProRule" id="PRU00284"/>
    </source>
</evidence>
<keyword evidence="7" id="KW-0812">Transmembrane</keyword>
<dbReference type="Gene3D" id="6.10.340.10">
    <property type="match status" value="1"/>
</dbReference>
<accession>A0AAW9NRC1</accession>
<dbReference type="PROSITE" id="PS50885">
    <property type="entry name" value="HAMP"/>
    <property type="match status" value="1"/>
</dbReference>
<dbReference type="InterPro" id="IPR003660">
    <property type="entry name" value="HAMP_dom"/>
</dbReference>
<evidence type="ECO:0000256" key="2">
    <source>
        <dbReference type="ARBA" id="ARBA00022475"/>
    </source>
</evidence>
<evidence type="ECO:0000313" key="10">
    <source>
        <dbReference type="EMBL" id="MEC1176995.1"/>
    </source>
</evidence>
<keyword evidence="11" id="KW-1185">Reference proteome</keyword>
<evidence type="ECO:0000256" key="5">
    <source>
        <dbReference type="ARBA" id="ARBA00029447"/>
    </source>
</evidence>
<evidence type="ECO:0000256" key="3">
    <source>
        <dbReference type="ARBA" id="ARBA00023136"/>
    </source>
</evidence>
<dbReference type="SMART" id="SM00304">
    <property type="entry name" value="HAMP"/>
    <property type="match status" value="1"/>
</dbReference>
<dbReference type="InterPro" id="IPR004090">
    <property type="entry name" value="Chemotax_Me-accpt_rcpt"/>
</dbReference>
<organism evidence="10 11">
    <name type="scientific">Metasolibacillus meyeri</name>
    <dbReference type="NCBI Taxonomy" id="1071052"/>
    <lineage>
        <taxon>Bacteria</taxon>
        <taxon>Bacillati</taxon>
        <taxon>Bacillota</taxon>
        <taxon>Bacilli</taxon>
        <taxon>Bacillales</taxon>
        <taxon>Caryophanaceae</taxon>
        <taxon>Metasolibacillus</taxon>
    </lineage>
</organism>
<dbReference type="PRINTS" id="PR00260">
    <property type="entry name" value="CHEMTRNSDUCR"/>
</dbReference>
<dbReference type="AlphaFoldDB" id="A0AAW9NRC1"/>
<keyword evidence="4 6" id="KW-0807">Transducer</keyword>
<evidence type="ECO:0000313" key="11">
    <source>
        <dbReference type="Proteomes" id="UP001344888"/>
    </source>
</evidence>
<dbReference type="PANTHER" id="PTHR32089">
    <property type="entry name" value="METHYL-ACCEPTING CHEMOTAXIS PROTEIN MCPB"/>
    <property type="match status" value="1"/>
</dbReference>
<dbReference type="CDD" id="cd06225">
    <property type="entry name" value="HAMP"/>
    <property type="match status" value="1"/>
</dbReference>
<protein>
    <submittedName>
        <fullName evidence="10">HAMP domain-containing methyl-accepting chemotaxis protein</fullName>
    </submittedName>
</protein>
<evidence type="ECO:0000256" key="1">
    <source>
        <dbReference type="ARBA" id="ARBA00004236"/>
    </source>
</evidence>
<dbReference type="EMBL" id="JARSFG010000003">
    <property type="protein sequence ID" value="MEC1176995.1"/>
    <property type="molecule type" value="Genomic_DNA"/>
</dbReference>
<comment type="subcellular location">
    <subcellularLocation>
        <location evidence="1">Cell membrane</location>
    </subcellularLocation>
</comment>
<evidence type="ECO:0000259" key="9">
    <source>
        <dbReference type="PROSITE" id="PS50885"/>
    </source>
</evidence>
<dbReference type="GO" id="GO:0006935">
    <property type="term" value="P:chemotaxis"/>
    <property type="evidence" value="ECO:0007669"/>
    <property type="project" value="InterPro"/>
</dbReference>
<dbReference type="RefSeq" id="WP_326121209.1">
    <property type="nucleotide sequence ID" value="NZ_JARSFG010000003.1"/>
</dbReference>
<comment type="caution">
    <text evidence="10">The sequence shown here is derived from an EMBL/GenBank/DDBJ whole genome shotgun (WGS) entry which is preliminary data.</text>
</comment>
<keyword evidence="2" id="KW-1003">Cell membrane</keyword>
<dbReference type="PANTHER" id="PTHR32089:SF112">
    <property type="entry name" value="LYSOZYME-LIKE PROTEIN-RELATED"/>
    <property type="match status" value="1"/>
</dbReference>
<feature type="domain" description="Methyl-accepting transducer" evidence="8">
    <location>
        <begin position="290"/>
        <end position="547"/>
    </location>
</feature>
<reference evidence="10 11" key="1">
    <citation type="submission" date="2023-03" db="EMBL/GenBank/DDBJ databases">
        <title>Bacillus Genome Sequencing.</title>
        <authorList>
            <person name="Dunlap C."/>
        </authorList>
    </citation>
    <scope>NUCLEOTIDE SEQUENCE [LARGE SCALE GENOMIC DNA]</scope>
    <source>
        <strain evidence="10 11">B-59205</strain>
    </source>
</reference>
<gene>
    <name evidence="10" type="ORF">P9B03_00735</name>
</gene>
<proteinExistence type="inferred from homology"/>
<dbReference type="GO" id="GO:0007165">
    <property type="term" value="P:signal transduction"/>
    <property type="evidence" value="ECO:0007669"/>
    <property type="project" value="UniProtKB-KW"/>
</dbReference>
<dbReference type="InterPro" id="IPR004089">
    <property type="entry name" value="MCPsignal_dom"/>
</dbReference>
<name>A0AAW9NRC1_9BACL</name>
<dbReference type="Gene3D" id="1.10.287.950">
    <property type="entry name" value="Methyl-accepting chemotaxis protein"/>
    <property type="match status" value="1"/>
</dbReference>
<dbReference type="SMART" id="SM00283">
    <property type="entry name" value="MA"/>
    <property type="match status" value="1"/>
</dbReference>
<evidence type="ECO:0000256" key="7">
    <source>
        <dbReference type="SAM" id="Phobius"/>
    </source>
</evidence>
<dbReference type="Proteomes" id="UP001344888">
    <property type="component" value="Unassembled WGS sequence"/>
</dbReference>
<dbReference type="PROSITE" id="PS50111">
    <property type="entry name" value="CHEMOTAXIS_TRANSDUC_2"/>
    <property type="match status" value="1"/>
</dbReference>
<evidence type="ECO:0000256" key="4">
    <source>
        <dbReference type="ARBA" id="ARBA00023224"/>
    </source>
</evidence>
<evidence type="ECO:0000259" key="8">
    <source>
        <dbReference type="PROSITE" id="PS50111"/>
    </source>
</evidence>
<comment type="similarity">
    <text evidence="5">Belongs to the methyl-accepting chemotaxis (MCP) protein family.</text>
</comment>